<dbReference type="Pfam" id="PF13004">
    <property type="entry name" value="BACON"/>
    <property type="match status" value="1"/>
</dbReference>
<feature type="chain" id="PRO_5028856866" description="BACON domain-containing protein" evidence="1">
    <location>
        <begin position="27"/>
        <end position="553"/>
    </location>
</feature>
<protein>
    <recommendedName>
        <fullName evidence="2">BACON domain-containing protein</fullName>
    </recommendedName>
</protein>
<dbReference type="CDD" id="cd14948">
    <property type="entry name" value="BACON"/>
    <property type="match status" value="2"/>
</dbReference>
<dbReference type="InterPro" id="IPR013783">
    <property type="entry name" value="Ig-like_fold"/>
</dbReference>
<sequence length="553" mass="61311">MKIFRLLTASLLIAVCAGLWSCSSEEEIPTLLEIDCQQAENFLSEGIIASPFQCYFEITVTANKSWTSTINYNDSQKDWCEYHPASTDITNDMSMSAFTNARLMIAQNTSGEERSATITITTGDISKSFTIKQKQNDVISLSTDLIKSNSNGGNYQIEVTSNIDYDVQIPTEHQDWVKFSNRTKAISTNNIEFTIAPNLNYDKRECDIYIIPKNGIVTESLAPSLHILQLPKSLIELDKLQETFPKEGGNAIFLLTTNTEYEVVIDKTYNWIRLDKIENAQAKVQKLYISVSETEAPRTGIILIKDKNSDLIQKLSIIQTNKSASKSVEVKTEGTLSSLIDESEKYQITSLIVSGRLNSDDISFINGLLLKSKGGKGKIIALDLSNTVIDKSYGTDEDIDESMFGSTLIKNIILPKNTRSIGTAAFRNCIQLEAIQIPSKVSYIGASAFSYCISLKAITFGGNSLTHIDNWAFSDCPIKSIYIPASVTQIDWGALDCPQLQEVHMLSTTPPTAVDPFYHSPVVNNGTLYVPKGCATKYWAAPIWGDFKNIVEE</sequence>
<evidence type="ECO:0000313" key="3">
    <source>
        <dbReference type="EMBL" id="BCI62241.1"/>
    </source>
</evidence>
<dbReference type="Gene3D" id="3.40.50.12480">
    <property type="match status" value="1"/>
</dbReference>
<dbReference type="InterPro" id="IPR026906">
    <property type="entry name" value="LRR_5"/>
</dbReference>
<dbReference type="RefSeq" id="WP_200755531.1">
    <property type="nucleotide sequence ID" value="NZ_AP023322.1"/>
</dbReference>
<accession>A0A7G1HUP1</accession>
<feature type="domain" description="BACON" evidence="2">
    <location>
        <begin position="74"/>
        <end position="134"/>
    </location>
</feature>
<proteinExistence type="predicted"/>
<keyword evidence="1" id="KW-0732">Signal</keyword>
<name>A0A7G1HUP1_9BACT</name>
<dbReference type="Proteomes" id="UP000594042">
    <property type="component" value="Chromosome"/>
</dbReference>
<dbReference type="Pfam" id="PF13306">
    <property type="entry name" value="LRR_5"/>
    <property type="match status" value="1"/>
</dbReference>
<dbReference type="InterPro" id="IPR024361">
    <property type="entry name" value="BACON"/>
</dbReference>
<evidence type="ECO:0000259" key="2">
    <source>
        <dbReference type="Pfam" id="PF13004"/>
    </source>
</evidence>
<dbReference type="EMBL" id="AP023322">
    <property type="protein sequence ID" value="BCI62241.1"/>
    <property type="molecule type" value="Genomic_DNA"/>
</dbReference>
<feature type="signal peptide" evidence="1">
    <location>
        <begin position="1"/>
        <end position="26"/>
    </location>
</feature>
<dbReference type="Gene3D" id="3.80.10.10">
    <property type="entry name" value="Ribonuclease Inhibitor"/>
    <property type="match status" value="1"/>
</dbReference>
<dbReference type="AlphaFoldDB" id="A0A7G1HUP1"/>
<organism evidence="3 4">
    <name type="scientific">Coprobacter secundus subsp. similis</name>
    <dbReference type="NCBI Taxonomy" id="2751153"/>
    <lineage>
        <taxon>Bacteria</taxon>
        <taxon>Pseudomonadati</taxon>
        <taxon>Bacteroidota</taxon>
        <taxon>Bacteroidia</taxon>
        <taxon>Bacteroidales</taxon>
        <taxon>Barnesiellaceae</taxon>
        <taxon>Coprobacter</taxon>
    </lineage>
</organism>
<dbReference type="InterPro" id="IPR032675">
    <property type="entry name" value="LRR_dom_sf"/>
</dbReference>
<dbReference type="Gene3D" id="2.60.40.10">
    <property type="entry name" value="Immunoglobulins"/>
    <property type="match status" value="3"/>
</dbReference>
<evidence type="ECO:0000256" key="1">
    <source>
        <dbReference type="SAM" id="SignalP"/>
    </source>
</evidence>
<keyword evidence="4" id="KW-1185">Reference proteome</keyword>
<dbReference type="KEGG" id="copr:Cop2CBH44_05940"/>
<gene>
    <name evidence="3" type="ORF">Cop2CBH44_05940</name>
</gene>
<evidence type="ECO:0000313" key="4">
    <source>
        <dbReference type="Proteomes" id="UP000594042"/>
    </source>
</evidence>
<dbReference type="SUPFAM" id="SSF52058">
    <property type="entry name" value="L domain-like"/>
    <property type="match status" value="1"/>
</dbReference>
<reference evidence="4" key="1">
    <citation type="submission" date="2020-07" db="EMBL/GenBank/DDBJ databases">
        <title>Complete genome sequencing of Coprobacter sp. strain 2CBH44.</title>
        <authorList>
            <person name="Sakamoto M."/>
            <person name="Murakami T."/>
            <person name="Mori H."/>
        </authorList>
    </citation>
    <scope>NUCLEOTIDE SEQUENCE [LARGE SCALE GENOMIC DNA]</scope>
    <source>
        <strain evidence="4">2CBH44</strain>
    </source>
</reference>